<keyword evidence="2" id="KW-1185">Reference proteome</keyword>
<gene>
    <name evidence="1" type="ORF">L3Q82_004567</name>
</gene>
<proteinExistence type="predicted"/>
<sequence length="200" mass="22542">MLRRLGSFGVCRPLLRTFYETVVASVVSYAVVCWGGGCSERDKKRLNRLIKRASSVCGCPLDSIEKKFGNTRTLPRAGQPSKLSDRDGKRALVREVTKNPMVTLSELQRTFCRERGEPSRRTTISAAIHQSGLYGRVARRKPLLSKRHMAARLEFAKMHLKDSQTMRNKILWSDETKIEPGPMFGGNQAPLITRPILSLQ</sequence>
<reference evidence="1" key="1">
    <citation type="submission" date="2022-04" db="EMBL/GenBank/DDBJ databases">
        <title>Jade perch genome.</title>
        <authorList>
            <person name="Chao B."/>
        </authorList>
    </citation>
    <scope>NUCLEOTIDE SEQUENCE</scope>
    <source>
        <strain evidence="1">CB-2022</strain>
    </source>
</reference>
<name>A0ACB8VGU6_9TELE</name>
<accession>A0ACB8VGU6</accession>
<evidence type="ECO:0000313" key="2">
    <source>
        <dbReference type="Proteomes" id="UP000831701"/>
    </source>
</evidence>
<dbReference type="Proteomes" id="UP000831701">
    <property type="component" value="Chromosome 21"/>
</dbReference>
<organism evidence="1 2">
    <name type="scientific">Scortum barcoo</name>
    <name type="common">barcoo grunter</name>
    <dbReference type="NCBI Taxonomy" id="214431"/>
    <lineage>
        <taxon>Eukaryota</taxon>
        <taxon>Metazoa</taxon>
        <taxon>Chordata</taxon>
        <taxon>Craniata</taxon>
        <taxon>Vertebrata</taxon>
        <taxon>Euteleostomi</taxon>
        <taxon>Actinopterygii</taxon>
        <taxon>Neopterygii</taxon>
        <taxon>Teleostei</taxon>
        <taxon>Neoteleostei</taxon>
        <taxon>Acanthomorphata</taxon>
        <taxon>Eupercaria</taxon>
        <taxon>Centrarchiformes</taxon>
        <taxon>Terapontoidei</taxon>
        <taxon>Terapontidae</taxon>
        <taxon>Scortum</taxon>
    </lineage>
</organism>
<comment type="caution">
    <text evidence="1">The sequence shown here is derived from an EMBL/GenBank/DDBJ whole genome shotgun (WGS) entry which is preliminary data.</text>
</comment>
<dbReference type="EMBL" id="CM041551">
    <property type="protein sequence ID" value="KAI3354734.1"/>
    <property type="molecule type" value="Genomic_DNA"/>
</dbReference>
<protein>
    <submittedName>
        <fullName evidence="1">Uncharacterized protein</fullName>
    </submittedName>
</protein>
<evidence type="ECO:0000313" key="1">
    <source>
        <dbReference type="EMBL" id="KAI3354734.1"/>
    </source>
</evidence>